<keyword evidence="8" id="KW-0594">Phospholipid biosynthesis</keyword>
<comment type="function">
    <text evidence="8">Fatty acyl-coenzyme A (CoA) diphosphatase that hydrolyzes fatty acyl-CoA to yield acyl-4'-phosphopantetheine and adenosine 3',5'-bisphosphate. Preferentially hydrolyzes unsaturated long-chain acyl-CoA substrates in the endoplasmic reticulum (ER) lumen. This catalytic activity is required for maintaining ER structure and for lipid droplets (LDs) biogenesis, which are lipid storage organelles involved in maintaining lipid and energy homeostasis. May directly bind to diacylglycerol (DAGs) and triacylglycerol, which is also important for LD biogenesis. May support directional budding of nacent LDs from the ER into the cytosol by reducing DAG levels at sites of LD formation. May play a role in the regulation of cell morphology and cytoskeletal organization. Involved in phospholipid biosynthesis.</text>
</comment>
<comment type="catalytic activity">
    <reaction evidence="8">
        <text>hexadecanoyl-CoA + H2O = S-hexadecanoyl-4'-phosphopantetheine + adenosine 3',5'-bisphosphate + 2 H(+)</text>
        <dbReference type="Rhea" id="RHEA:50032"/>
        <dbReference type="ChEBI" id="CHEBI:15377"/>
        <dbReference type="ChEBI" id="CHEBI:15378"/>
        <dbReference type="ChEBI" id="CHEBI:57379"/>
        <dbReference type="ChEBI" id="CHEBI:58343"/>
        <dbReference type="ChEBI" id="CHEBI:132018"/>
    </reaction>
</comment>
<comment type="catalytic activity">
    <reaction evidence="8">
        <text>an acyl-CoA + H2O = an acyl-4'-phosphopantetheine + adenosine 3',5'-bisphosphate + 2 H(+)</text>
        <dbReference type="Rhea" id="RHEA:50044"/>
        <dbReference type="ChEBI" id="CHEBI:15377"/>
        <dbReference type="ChEBI" id="CHEBI:15378"/>
        <dbReference type="ChEBI" id="CHEBI:58342"/>
        <dbReference type="ChEBI" id="CHEBI:58343"/>
        <dbReference type="ChEBI" id="CHEBI:132023"/>
    </reaction>
</comment>
<dbReference type="eggNOG" id="KOG3750">
    <property type="taxonomic scope" value="Eukaryota"/>
</dbReference>
<dbReference type="Proteomes" id="UP000000267">
    <property type="component" value="Unassembled WGS sequence"/>
</dbReference>
<keyword evidence="7 8" id="KW-0472">Membrane</keyword>
<name>A7TR39_VANPO</name>
<keyword evidence="6" id="KW-0443">Lipid metabolism</keyword>
<feature type="active site" evidence="8">
    <location>
        <position position="249"/>
    </location>
</feature>
<dbReference type="PANTHER" id="PTHR23129:SF0">
    <property type="entry name" value="ACYL-COENZYME A DIPHOSPHATASE FITM2"/>
    <property type="match status" value="1"/>
</dbReference>
<evidence type="ECO:0000256" key="1">
    <source>
        <dbReference type="ARBA" id="ARBA00004477"/>
    </source>
</evidence>
<keyword evidence="5 8" id="KW-1133">Transmembrane helix</keyword>
<feature type="transmembrane region" description="Helical" evidence="9">
    <location>
        <begin position="321"/>
        <end position="340"/>
    </location>
</feature>
<keyword evidence="8" id="KW-0444">Lipid biosynthesis</keyword>
<feature type="transmembrane region" description="Helical" evidence="9">
    <location>
        <begin position="39"/>
        <end position="58"/>
    </location>
</feature>
<comment type="catalytic activity">
    <reaction evidence="8">
        <text>(9Z)-octadecenoyl-CoA + H2O = S-(9Z-octadecenoyl)-4'-phosphopantetheine + adenosine 3',5'-bisphosphate + 2 H(+)</text>
        <dbReference type="Rhea" id="RHEA:65564"/>
        <dbReference type="ChEBI" id="CHEBI:15377"/>
        <dbReference type="ChEBI" id="CHEBI:15378"/>
        <dbReference type="ChEBI" id="CHEBI:57387"/>
        <dbReference type="ChEBI" id="CHEBI:58343"/>
        <dbReference type="ChEBI" id="CHEBI:156553"/>
    </reaction>
</comment>
<dbReference type="OrthoDB" id="5579088at2759"/>
<dbReference type="Pfam" id="PF10261">
    <property type="entry name" value="FIT"/>
    <property type="match status" value="1"/>
</dbReference>
<dbReference type="EC" id="3.6.1.-" evidence="8"/>
<proteinExistence type="inferred from homology"/>
<dbReference type="GO" id="GO:0005789">
    <property type="term" value="C:endoplasmic reticulum membrane"/>
    <property type="evidence" value="ECO:0007669"/>
    <property type="project" value="UniProtKB-SubCell"/>
</dbReference>
<reference evidence="10 11" key="1">
    <citation type="journal article" date="2007" name="Proc. Natl. Acad. Sci. U.S.A.">
        <title>Independent sorting-out of thousands of duplicated gene pairs in two yeast species descended from a whole-genome duplication.</title>
        <authorList>
            <person name="Scannell D.R."/>
            <person name="Frank A.C."/>
            <person name="Conant G.C."/>
            <person name="Byrne K.P."/>
            <person name="Woolfit M."/>
            <person name="Wolfe K.H."/>
        </authorList>
    </citation>
    <scope>NUCLEOTIDE SEQUENCE [LARGE SCALE GENOMIC DNA]</scope>
    <source>
        <strain evidence="11">ATCC 22028 / DSM 70294 / BCRC 21397 / CBS 2163 / NBRC 10782 / NRRL Y-8283 / UCD 57-17</strain>
    </source>
</reference>
<dbReference type="HOGENOM" id="CLU_048143_2_1_1"/>
<dbReference type="GO" id="GO:0140042">
    <property type="term" value="P:lipid droplet formation"/>
    <property type="evidence" value="ECO:0007669"/>
    <property type="project" value="UniProtKB-UniRule"/>
</dbReference>
<dbReference type="PhylomeDB" id="A7TR39"/>
<evidence type="ECO:0000256" key="4">
    <source>
        <dbReference type="ARBA" id="ARBA00022824"/>
    </source>
</evidence>
<accession>A7TR39</accession>
<dbReference type="OMA" id="FIIWDNP"/>
<comment type="similarity">
    <text evidence="8">Belongs to the FIT family. Fungal FIT2B/SCS3 subfamily.</text>
</comment>
<keyword evidence="8" id="KW-1208">Phospholipid metabolism</keyword>
<dbReference type="STRING" id="436907.A7TR39"/>
<feature type="transmembrane region" description="Helical" evidence="9">
    <location>
        <begin position="109"/>
        <end position="128"/>
    </location>
</feature>
<dbReference type="InParanoid" id="A7TR39"/>
<dbReference type="FunCoup" id="A7TR39">
    <property type="interactions" value="100"/>
</dbReference>
<dbReference type="HAMAP" id="MF_03231">
    <property type="entry name" value="SCS3"/>
    <property type="match status" value="1"/>
</dbReference>
<keyword evidence="11" id="KW-1185">Reference proteome</keyword>
<evidence type="ECO:0000256" key="8">
    <source>
        <dbReference type="HAMAP-Rule" id="MF_03231"/>
    </source>
</evidence>
<feature type="transmembrane region" description="Helical" evidence="9">
    <location>
        <begin position="250"/>
        <end position="268"/>
    </location>
</feature>
<dbReference type="EMBL" id="DS480470">
    <property type="protein sequence ID" value="EDO15249.1"/>
    <property type="molecule type" value="Genomic_DNA"/>
</dbReference>
<keyword evidence="2 8" id="KW-0812">Transmembrane</keyword>
<dbReference type="InterPro" id="IPR019388">
    <property type="entry name" value="FIT"/>
</dbReference>
<evidence type="ECO:0000256" key="9">
    <source>
        <dbReference type="SAM" id="Phobius"/>
    </source>
</evidence>
<dbReference type="KEGG" id="vpo:Kpol_461p2"/>
<feature type="active site" evidence="8">
    <location>
        <position position="374"/>
    </location>
</feature>
<evidence type="ECO:0000256" key="3">
    <source>
        <dbReference type="ARBA" id="ARBA00022801"/>
    </source>
</evidence>
<dbReference type="PANTHER" id="PTHR23129">
    <property type="entry name" value="ACYL-COENZYME A DIPHOSPHATASE FITM2"/>
    <property type="match status" value="1"/>
</dbReference>
<dbReference type="GO" id="GO:0010945">
    <property type="term" value="F:coenzyme A diphosphatase activity"/>
    <property type="evidence" value="ECO:0007669"/>
    <property type="project" value="InterPro"/>
</dbReference>
<keyword evidence="4 8" id="KW-0256">Endoplasmic reticulum</keyword>
<dbReference type="RefSeq" id="XP_001643107.1">
    <property type="nucleotide sequence ID" value="XM_001643057.1"/>
</dbReference>
<sequence length="397" mass="45795">MTTYINWYSDIDLVYCEFNIFKSVKNVNRSWIPMRLINILWLFVCPFLFLIAYSIYYINEGASNLNIDRDNFLNVIFVKKGWFWTTIVVWYSLFMTNVNLINKKFIKRYFALTFWWYVFTQGISFLNIPPVMDIWFVYTGGVCSFDVFDDLGGANITFQDTSSRRVKAIKKLYSILLKNTDGVATQGHIQRLKCALDNKSNCNSVSSPPNINADIKNTVFKLDPLVDMVSSNCRAHGGHWVGGHDPSGHMFILTLMIMLISSEIPRIIKFKYLRSNGRIEDESKKESSFKRICISITKLFDNGAIWNIINNNPTTVSEYIYQVLILPPLTFASSIIKILFLITKSILIENPVILLTSLLLLWAYSFLVTIIVFHTISEQITGFLSAYIMAVIIYKFL</sequence>
<keyword evidence="3 8" id="KW-0378">Hydrolase</keyword>
<gene>
    <name evidence="8" type="primary">SCS3</name>
    <name evidence="8" type="synonym">FIT2B</name>
    <name evidence="10" type="ORF">Kpol_461p2</name>
</gene>
<dbReference type="InterPro" id="IPR046400">
    <property type="entry name" value="SCS3"/>
</dbReference>
<evidence type="ECO:0000256" key="2">
    <source>
        <dbReference type="ARBA" id="ARBA00022692"/>
    </source>
</evidence>
<evidence type="ECO:0000256" key="6">
    <source>
        <dbReference type="ARBA" id="ARBA00023098"/>
    </source>
</evidence>
<comment type="catalytic activity">
    <reaction evidence="8">
        <text>(5Z,8Z,11Z,14Z)-eicosatetraenoyl-CoA + H2O = S-(5Z,8Z,11Z,14Z-eicosatetraenoyl)-4'-phosphopantetheine + adenosine 3',5'-bisphosphate + 2 H(+)</text>
        <dbReference type="Rhea" id="RHEA:65568"/>
        <dbReference type="ChEBI" id="CHEBI:15377"/>
        <dbReference type="ChEBI" id="CHEBI:15378"/>
        <dbReference type="ChEBI" id="CHEBI:57368"/>
        <dbReference type="ChEBI" id="CHEBI:58343"/>
        <dbReference type="ChEBI" id="CHEBI:156554"/>
    </reaction>
</comment>
<comment type="subcellular location">
    <subcellularLocation>
        <location evidence="1 8">Endoplasmic reticulum membrane</location>
        <topology evidence="1 8">Multi-pass membrane protein</topology>
    </subcellularLocation>
</comment>
<protein>
    <recommendedName>
        <fullName evidence="8">Acyl-coenzyme A diphosphatase SCS3</fullName>
        <ecNumber evidence="8">3.6.1.-</ecNumber>
    </recommendedName>
    <alternativeName>
        <fullName evidence="8">FIT family protein SCS3</fullName>
    </alternativeName>
</protein>
<evidence type="ECO:0000256" key="7">
    <source>
        <dbReference type="ARBA" id="ARBA00023136"/>
    </source>
</evidence>
<feature type="transmembrane region" description="Helical" evidence="9">
    <location>
        <begin position="82"/>
        <end position="102"/>
    </location>
</feature>
<evidence type="ECO:0000256" key="5">
    <source>
        <dbReference type="ARBA" id="ARBA00022989"/>
    </source>
</evidence>
<dbReference type="GeneID" id="5543333"/>
<evidence type="ECO:0000313" key="11">
    <source>
        <dbReference type="Proteomes" id="UP000000267"/>
    </source>
</evidence>
<feature type="transmembrane region" description="Helical" evidence="9">
    <location>
        <begin position="352"/>
        <end position="373"/>
    </location>
</feature>
<dbReference type="AlphaFoldDB" id="A7TR39"/>
<dbReference type="GO" id="GO:0008654">
    <property type="term" value="P:phospholipid biosynthetic process"/>
    <property type="evidence" value="ECO:0007669"/>
    <property type="project" value="UniProtKB-KW"/>
</dbReference>
<organism evidence="11">
    <name type="scientific">Vanderwaltozyma polyspora (strain ATCC 22028 / DSM 70294 / BCRC 21397 / CBS 2163 / NBRC 10782 / NRRL Y-8283 / UCD 57-17)</name>
    <name type="common">Kluyveromyces polysporus</name>
    <dbReference type="NCBI Taxonomy" id="436907"/>
    <lineage>
        <taxon>Eukaryota</taxon>
        <taxon>Fungi</taxon>
        <taxon>Dikarya</taxon>
        <taxon>Ascomycota</taxon>
        <taxon>Saccharomycotina</taxon>
        <taxon>Saccharomycetes</taxon>
        <taxon>Saccharomycetales</taxon>
        <taxon>Saccharomycetaceae</taxon>
        <taxon>Vanderwaltozyma</taxon>
    </lineage>
</organism>
<evidence type="ECO:0000313" key="10">
    <source>
        <dbReference type="EMBL" id="EDO15249.1"/>
    </source>
</evidence>